<dbReference type="InterPro" id="IPR050832">
    <property type="entry name" value="Bact_Acetyltransf"/>
</dbReference>
<keyword evidence="5" id="KW-1185">Reference proteome</keyword>
<keyword evidence="1 4" id="KW-0808">Transferase</keyword>
<proteinExistence type="predicted"/>
<evidence type="ECO:0000313" key="5">
    <source>
        <dbReference type="Proteomes" id="UP000244929"/>
    </source>
</evidence>
<evidence type="ECO:0000256" key="2">
    <source>
        <dbReference type="ARBA" id="ARBA00023315"/>
    </source>
</evidence>
<sequence length="147" mass="16862">MTIRPYSPSDDPAILELLRCNTPEFFAVSEEADLIDYLAKHIDHYYVVEIDGSIMGCGGFNRRDDEKRGVLSWDIIHPDAHGKGVGSALVKFRIAEMQKLGMEEIGVRTTQLVYPFYEKMGFRLKSPFTKDYWAKGFDLYDMVLDKV</sequence>
<dbReference type="Gene3D" id="3.40.630.30">
    <property type="match status" value="1"/>
</dbReference>
<dbReference type="SUPFAM" id="SSF55729">
    <property type="entry name" value="Acyl-CoA N-acyltransferases (Nat)"/>
    <property type="match status" value="1"/>
</dbReference>
<gene>
    <name evidence="4" type="ORF">HYN59_07505</name>
</gene>
<dbReference type="Proteomes" id="UP000244929">
    <property type="component" value="Chromosome"/>
</dbReference>
<dbReference type="PROSITE" id="PS51186">
    <property type="entry name" value="GNAT"/>
    <property type="match status" value="1"/>
</dbReference>
<protein>
    <submittedName>
        <fullName evidence="4">GNAT family N-acetyltransferase</fullName>
    </submittedName>
</protein>
<accession>A0A2S1QXA6</accession>
<dbReference type="RefSeq" id="WP_108777685.1">
    <property type="nucleotide sequence ID" value="NZ_CP029186.1"/>
</dbReference>
<dbReference type="InterPro" id="IPR016181">
    <property type="entry name" value="Acyl_CoA_acyltransferase"/>
</dbReference>
<dbReference type="OrthoDB" id="961272at2"/>
<dbReference type="AlphaFoldDB" id="A0A2S1QXA6"/>
<dbReference type="Pfam" id="PF00583">
    <property type="entry name" value="Acetyltransf_1"/>
    <property type="match status" value="1"/>
</dbReference>
<organism evidence="4 5">
    <name type="scientific">Flavobacterium album</name>
    <dbReference type="NCBI Taxonomy" id="2175091"/>
    <lineage>
        <taxon>Bacteria</taxon>
        <taxon>Pseudomonadati</taxon>
        <taxon>Bacteroidota</taxon>
        <taxon>Flavobacteriia</taxon>
        <taxon>Flavobacteriales</taxon>
        <taxon>Flavobacteriaceae</taxon>
        <taxon>Flavobacterium</taxon>
    </lineage>
</organism>
<keyword evidence="2" id="KW-0012">Acyltransferase</keyword>
<reference evidence="4 5" key="1">
    <citation type="submission" date="2018-04" db="EMBL/GenBank/DDBJ databases">
        <title>Genome sequencing of Flavobacterium sp. HYN0059.</title>
        <authorList>
            <person name="Yi H."/>
            <person name="Baek C."/>
        </authorList>
    </citation>
    <scope>NUCLEOTIDE SEQUENCE [LARGE SCALE GENOMIC DNA]</scope>
    <source>
        <strain evidence="4 5">HYN0059</strain>
    </source>
</reference>
<dbReference type="GO" id="GO:0016747">
    <property type="term" value="F:acyltransferase activity, transferring groups other than amino-acyl groups"/>
    <property type="evidence" value="ECO:0007669"/>
    <property type="project" value="InterPro"/>
</dbReference>
<evidence type="ECO:0000313" key="4">
    <source>
        <dbReference type="EMBL" id="AWH84979.1"/>
    </source>
</evidence>
<dbReference type="EMBL" id="CP029186">
    <property type="protein sequence ID" value="AWH84979.1"/>
    <property type="molecule type" value="Genomic_DNA"/>
</dbReference>
<evidence type="ECO:0000256" key="1">
    <source>
        <dbReference type="ARBA" id="ARBA00022679"/>
    </source>
</evidence>
<dbReference type="KEGG" id="falb:HYN59_07505"/>
<feature type="domain" description="N-acetyltransferase" evidence="3">
    <location>
        <begin position="1"/>
        <end position="147"/>
    </location>
</feature>
<dbReference type="InterPro" id="IPR000182">
    <property type="entry name" value="GNAT_dom"/>
</dbReference>
<evidence type="ECO:0000259" key="3">
    <source>
        <dbReference type="PROSITE" id="PS51186"/>
    </source>
</evidence>
<dbReference type="CDD" id="cd04301">
    <property type="entry name" value="NAT_SF"/>
    <property type="match status" value="1"/>
</dbReference>
<dbReference type="PANTHER" id="PTHR43877">
    <property type="entry name" value="AMINOALKYLPHOSPHONATE N-ACETYLTRANSFERASE-RELATED-RELATED"/>
    <property type="match status" value="1"/>
</dbReference>
<name>A0A2S1QXA6_9FLAO</name>